<reference evidence="2" key="1">
    <citation type="submission" date="2020-11" db="EMBL/GenBank/DDBJ databases">
        <authorList>
            <person name="Whitehead M."/>
        </authorList>
    </citation>
    <scope>NUCLEOTIDE SEQUENCE</scope>
    <source>
        <strain evidence="2">EGII</strain>
    </source>
</reference>
<name>A0A811U6H7_CERCA</name>
<dbReference type="EMBL" id="CAJHJT010000001">
    <property type="protein sequence ID" value="CAD6993958.1"/>
    <property type="molecule type" value="Genomic_DNA"/>
</dbReference>
<feature type="region of interest" description="Disordered" evidence="1">
    <location>
        <begin position="1"/>
        <end position="27"/>
    </location>
</feature>
<proteinExistence type="predicted"/>
<accession>A0A811U6H7</accession>
<evidence type="ECO:0000256" key="1">
    <source>
        <dbReference type="SAM" id="MobiDB-lite"/>
    </source>
</evidence>
<protein>
    <submittedName>
        <fullName evidence="2">(Mediterranean fruit fly) hypothetical protein</fullName>
    </submittedName>
</protein>
<evidence type="ECO:0000313" key="3">
    <source>
        <dbReference type="Proteomes" id="UP000606786"/>
    </source>
</evidence>
<evidence type="ECO:0000313" key="2">
    <source>
        <dbReference type="EMBL" id="CAD6993958.1"/>
    </source>
</evidence>
<gene>
    <name evidence="2" type="ORF">CCAP1982_LOCUS2743</name>
</gene>
<comment type="caution">
    <text evidence="2">The sequence shown here is derived from an EMBL/GenBank/DDBJ whole genome shotgun (WGS) entry which is preliminary data.</text>
</comment>
<keyword evidence="3" id="KW-1185">Reference proteome</keyword>
<sequence>MLTTPHLVEERHTSTTAKHLPPAGSQSPCSQYRALRLQATLVLLGSYKFGLDFYEQQLMLTAKATKQLYRQQHALSMFNYIQLWGIEMGSNRGEITFFSGK</sequence>
<dbReference type="AlphaFoldDB" id="A0A811U6H7"/>
<organism evidence="2 3">
    <name type="scientific">Ceratitis capitata</name>
    <name type="common">Mediterranean fruit fly</name>
    <name type="synonym">Tephritis capitata</name>
    <dbReference type="NCBI Taxonomy" id="7213"/>
    <lineage>
        <taxon>Eukaryota</taxon>
        <taxon>Metazoa</taxon>
        <taxon>Ecdysozoa</taxon>
        <taxon>Arthropoda</taxon>
        <taxon>Hexapoda</taxon>
        <taxon>Insecta</taxon>
        <taxon>Pterygota</taxon>
        <taxon>Neoptera</taxon>
        <taxon>Endopterygota</taxon>
        <taxon>Diptera</taxon>
        <taxon>Brachycera</taxon>
        <taxon>Muscomorpha</taxon>
        <taxon>Tephritoidea</taxon>
        <taxon>Tephritidae</taxon>
        <taxon>Ceratitis</taxon>
        <taxon>Ceratitis</taxon>
    </lineage>
</organism>
<dbReference type="Proteomes" id="UP000606786">
    <property type="component" value="Unassembled WGS sequence"/>
</dbReference>